<dbReference type="GO" id="GO:0043190">
    <property type="term" value="C:ATP-binding cassette (ABC) transporter complex"/>
    <property type="evidence" value="ECO:0007669"/>
    <property type="project" value="InterPro"/>
</dbReference>
<dbReference type="PIRSF" id="PIRSF002756">
    <property type="entry name" value="PstS"/>
    <property type="match status" value="1"/>
</dbReference>
<gene>
    <name evidence="7" type="primary">pstS</name>
    <name evidence="7" type="ORF">H8R10_03440</name>
</gene>
<organism evidence="7 8">
    <name type="scientific">Nanchangia anserum</name>
    <dbReference type="NCBI Taxonomy" id="2692125"/>
    <lineage>
        <taxon>Bacteria</taxon>
        <taxon>Bacillati</taxon>
        <taxon>Actinomycetota</taxon>
        <taxon>Actinomycetes</taxon>
        <taxon>Actinomycetales</taxon>
        <taxon>Actinomycetaceae</taxon>
        <taxon>Nanchangia</taxon>
    </lineage>
</organism>
<comment type="caution">
    <text evidence="7">The sequence shown here is derived from an EMBL/GenBank/DDBJ whole genome shotgun (WGS) entry which is preliminary data.</text>
</comment>
<dbReference type="GO" id="GO:0035435">
    <property type="term" value="P:phosphate ion transmembrane transport"/>
    <property type="evidence" value="ECO:0007669"/>
    <property type="project" value="InterPro"/>
</dbReference>
<dbReference type="Pfam" id="PF12849">
    <property type="entry name" value="PBP_like_2"/>
    <property type="match status" value="1"/>
</dbReference>
<dbReference type="CDD" id="cd13565">
    <property type="entry name" value="PBP2_PstS"/>
    <property type="match status" value="1"/>
</dbReference>
<evidence type="ECO:0000313" key="8">
    <source>
        <dbReference type="Proteomes" id="UP000627538"/>
    </source>
</evidence>
<keyword evidence="5" id="KW-0732">Signal</keyword>
<dbReference type="EMBL" id="JACRUO010000001">
    <property type="protein sequence ID" value="MBD3689285.1"/>
    <property type="molecule type" value="Genomic_DNA"/>
</dbReference>
<dbReference type="Proteomes" id="UP000627538">
    <property type="component" value="Unassembled WGS sequence"/>
</dbReference>
<sequence>MRRGGALIVTLTLALGLAACGSDNATGTSETSRSANATVSGHIVGAGASSQEAAQNAWKAAFSQDNPDATITYDPVGSGAGIEQLASGQVNWAGSDAVLEADERASVEKTCGSPALHLPLYVSPVAVVFNLDGIDHLNLDPDTIANIFAGRITRWNDPAIAATNPDATLPDLAITPVHRADESGTTENFTDYLHQAAPDAWPHEAKKSWPLSGGEAAPQTAGVISTVSGSTGTIGYADASQAGTLGTAKLKAGDGYVAYSPESAAAALDEATPASADTADLAVAISRTPASPTAYPLVLVSYEIVCQSYEDPAIATGVKAYMSYLASDKGQQLAADNAGSAPLSAQMSTRVRGAIETITGR</sequence>
<name>A0A8I0KPV2_9ACTO</name>
<keyword evidence="2 4" id="KW-0813">Transport</keyword>
<evidence type="ECO:0000256" key="4">
    <source>
        <dbReference type="PIRNR" id="PIRNR002756"/>
    </source>
</evidence>
<dbReference type="PANTHER" id="PTHR42996:SF1">
    <property type="entry name" value="PHOSPHATE-BINDING PROTEIN PSTS"/>
    <property type="match status" value="1"/>
</dbReference>
<feature type="signal peptide" evidence="5">
    <location>
        <begin position="1"/>
        <end position="25"/>
    </location>
</feature>
<keyword evidence="3 4" id="KW-0592">Phosphate transport</keyword>
<dbReference type="PROSITE" id="PS51257">
    <property type="entry name" value="PROKAR_LIPOPROTEIN"/>
    <property type="match status" value="1"/>
</dbReference>
<evidence type="ECO:0000313" key="7">
    <source>
        <dbReference type="EMBL" id="MBD3689285.1"/>
    </source>
</evidence>
<evidence type="ECO:0000256" key="3">
    <source>
        <dbReference type="ARBA" id="ARBA00022592"/>
    </source>
</evidence>
<dbReference type="SUPFAM" id="SSF53850">
    <property type="entry name" value="Periplasmic binding protein-like II"/>
    <property type="match status" value="1"/>
</dbReference>
<dbReference type="PANTHER" id="PTHR42996">
    <property type="entry name" value="PHOSPHATE-BINDING PROTEIN PSTS"/>
    <property type="match status" value="1"/>
</dbReference>
<feature type="chain" id="PRO_5039673211" description="Phosphate-binding protein" evidence="5">
    <location>
        <begin position="26"/>
        <end position="361"/>
    </location>
</feature>
<evidence type="ECO:0000256" key="1">
    <source>
        <dbReference type="ARBA" id="ARBA00008725"/>
    </source>
</evidence>
<dbReference type="Gene3D" id="3.40.190.10">
    <property type="entry name" value="Periplasmic binding protein-like II"/>
    <property type="match status" value="2"/>
</dbReference>
<evidence type="ECO:0000256" key="2">
    <source>
        <dbReference type="ARBA" id="ARBA00022448"/>
    </source>
</evidence>
<evidence type="ECO:0000256" key="5">
    <source>
        <dbReference type="SAM" id="SignalP"/>
    </source>
</evidence>
<accession>A0A8I0KPV2</accession>
<dbReference type="NCBIfam" id="TIGR00975">
    <property type="entry name" value="3a0107s03"/>
    <property type="match status" value="1"/>
</dbReference>
<feature type="domain" description="PBP" evidence="6">
    <location>
        <begin position="34"/>
        <end position="329"/>
    </location>
</feature>
<protein>
    <recommendedName>
        <fullName evidence="4">Phosphate-binding protein</fullName>
    </recommendedName>
</protein>
<reference evidence="7 8" key="1">
    <citation type="submission" date="2020-08" db="EMBL/GenBank/DDBJ databases">
        <title>Winkia gen. nov., sp. nov., isolated from faeces of the Anser albifrons in China.</title>
        <authorList>
            <person name="Liu Q."/>
        </authorList>
    </citation>
    <scope>NUCLEOTIDE SEQUENCE [LARGE SCALE GENOMIC DNA]</scope>
    <source>
        <strain evidence="7 8">C62</strain>
    </source>
</reference>
<dbReference type="InterPro" id="IPR024370">
    <property type="entry name" value="PBP_domain"/>
</dbReference>
<dbReference type="AlphaFoldDB" id="A0A8I0KPV2"/>
<dbReference type="GO" id="GO:0042301">
    <property type="term" value="F:phosphate ion binding"/>
    <property type="evidence" value="ECO:0007669"/>
    <property type="project" value="InterPro"/>
</dbReference>
<evidence type="ECO:0000259" key="6">
    <source>
        <dbReference type="Pfam" id="PF12849"/>
    </source>
</evidence>
<keyword evidence="8" id="KW-1185">Reference proteome</keyword>
<dbReference type="InterPro" id="IPR050962">
    <property type="entry name" value="Phosphate-bind_PstS"/>
</dbReference>
<proteinExistence type="inferred from homology"/>
<comment type="similarity">
    <text evidence="1 4">Belongs to the PstS family.</text>
</comment>
<dbReference type="InterPro" id="IPR005673">
    <property type="entry name" value="ABC_phos-bd_PstS"/>
</dbReference>